<dbReference type="AlphaFoldDB" id="A0A2H3IYG1"/>
<name>A0A2H3IYG1_WOLCO</name>
<keyword evidence="1" id="KW-0560">Oxidoreductase</keyword>
<feature type="domain" description="NADP-dependent oxidoreductase" evidence="2">
    <location>
        <begin position="22"/>
        <end position="319"/>
    </location>
</feature>
<gene>
    <name evidence="3" type="ORF">WOLCODRAFT_95482</name>
</gene>
<evidence type="ECO:0000313" key="4">
    <source>
        <dbReference type="Proteomes" id="UP000218811"/>
    </source>
</evidence>
<sequence>MAPASNYPTRQIGTNGPHVSALGFGAMGMGAWYGKTDEGEVYKTLTYAADRGVTFWDTADVYGTSEEMIGKWLAETGRRAEIFLATKFGSVDMSGPTIVWTPKSTPSYIRAQLERSLKALQTDYIDLYYQHRVDPNVPIEVVLETLRSYVESGKIRYLGLSECSVDVLRRAKAVPGVGEKVVVCQMEYSPFTLEIETSGFVAAARELGVAIVAYSPLGRGLITGRYRSRQDFDADDLRLLMPRFSDENFPKNVALAKTFADVAQKYDATPSQAALAWILAVHPDFVPIPGTRSVARLEENARAAEIQLSGEDVKLLSKAVREADVVGERYPAQFASMMVDQCIELGQWKGE</sequence>
<keyword evidence="4" id="KW-1185">Reference proteome</keyword>
<dbReference type="InterPro" id="IPR050791">
    <property type="entry name" value="Aldo-Keto_reductase"/>
</dbReference>
<dbReference type="Gene3D" id="3.20.20.100">
    <property type="entry name" value="NADP-dependent oxidoreductase domain"/>
    <property type="match status" value="1"/>
</dbReference>
<proteinExistence type="predicted"/>
<evidence type="ECO:0000259" key="2">
    <source>
        <dbReference type="Pfam" id="PF00248"/>
    </source>
</evidence>
<dbReference type="STRING" id="742152.A0A2H3IYG1"/>
<dbReference type="SUPFAM" id="SSF51430">
    <property type="entry name" value="NAD(P)-linked oxidoreductase"/>
    <property type="match status" value="1"/>
</dbReference>
<dbReference type="InterPro" id="IPR023210">
    <property type="entry name" value="NADP_OxRdtase_dom"/>
</dbReference>
<dbReference type="GO" id="GO:0016491">
    <property type="term" value="F:oxidoreductase activity"/>
    <property type="evidence" value="ECO:0007669"/>
    <property type="project" value="UniProtKB-KW"/>
</dbReference>
<protein>
    <submittedName>
        <fullName evidence="3">Aldo/keto reductase</fullName>
    </submittedName>
</protein>
<dbReference type="PANTHER" id="PTHR43625:SF40">
    <property type="entry name" value="ALDO-KETO REDUCTASE YAKC [NADP(+)]"/>
    <property type="match status" value="1"/>
</dbReference>
<dbReference type="GO" id="GO:0005737">
    <property type="term" value="C:cytoplasm"/>
    <property type="evidence" value="ECO:0007669"/>
    <property type="project" value="TreeGrafter"/>
</dbReference>
<dbReference type="OMA" id="FTWINSE"/>
<dbReference type="OrthoDB" id="37537at2759"/>
<dbReference type="Proteomes" id="UP000218811">
    <property type="component" value="Unassembled WGS sequence"/>
</dbReference>
<accession>A0A2H3IYG1</accession>
<reference evidence="3 4" key="1">
    <citation type="journal article" date="2012" name="Science">
        <title>The Paleozoic origin of enzymatic lignin decomposition reconstructed from 31 fungal genomes.</title>
        <authorList>
            <person name="Floudas D."/>
            <person name="Binder M."/>
            <person name="Riley R."/>
            <person name="Barry K."/>
            <person name="Blanchette R.A."/>
            <person name="Henrissat B."/>
            <person name="Martinez A.T."/>
            <person name="Otillar R."/>
            <person name="Spatafora J.W."/>
            <person name="Yadav J.S."/>
            <person name="Aerts A."/>
            <person name="Benoit I."/>
            <person name="Boyd A."/>
            <person name="Carlson A."/>
            <person name="Copeland A."/>
            <person name="Coutinho P.M."/>
            <person name="de Vries R.P."/>
            <person name="Ferreira P."/>
            <person name="Findley K."/>
            <person name="Foster B."/>
            <person name="Gaskell J."/>
            <person name="Glotzer D."/>
            <person name="Gorecki P."/>
            <person name="Heitman J."/>
            <person name="Hesse C."/>
            <person name="Hori C."/>
            <person name="Igarashi K."/>
            <person name="Jurgens J.A."/>
            <person name="Kallen N."/>
            <person name="Kersten P."/>
            <person name="Kohler A."/>
            <person name="Kuees U."/>
            <person name="Kumar T.K.A."/>
            <person name="Kuo A."/>
            <person name="LaButti K."/>
            <person name="Larrondo L.F."/>
            <person name="Lindquist E."/>
            <person name="Ling A."/>
            <person name="Lombard V."/>
            <person name="Lucas S."/>
            <person name="Lundell T."/>
            <person name="Martin R."/>
            <person name="McLaughlin D.J."/>
            <person name="Morgenstern I."/>
            <person name="Morin E."/>
            <person name="Murat C."/>
            <person name="Nagy L.G."/>
            <person name="Nolan M."/>
            <person name="Ohm R.A."/>
            <person name="Patyshakuliyeva A."/>
            <person name="Rokas A."/>
            <person name="Ruiz-Duenas F.J."/>
            <person name="Sabat G."/>
            <person name="Salamov A."/>
            <person name="Samejima M."/>
            <person name="Schmutz J."/>
            <person name="Slot J.C."/>
            <person name="St John F."/>
            <person name="Stenlid J."/>
            <person name="Sun H."/>
            <person name="Sun S."/>
            <person name="Syed K."/>
            <person name="Tsang A."/>
            <person name="Wiebenga A."/>
            <person name="Young D."/>
            <person name="Pisabarro A."/>
            <person name="Eastwood D.C."/>
            <person name="Martin F."/>
            <person name="Cullen D."/>
            <person name="Grigoriev I.V."/>
            <person name="Hibbett D.S."/>
        </authorList>
    </citation>
    <scope>NUCLEOTIDE SEQUENCE [LARGE SCALE GENOMIC DNA]</scope>
    <source>
        <strain evidence="3 4">MD-104</strain>
    </source>
</reference>
<dbReference type="EMBL" id="KB467831">
    <property type="protein sequence ID" value="PCH34475.1"/>
    <property type="molecule type" value="Genomic_DNA"/>
</dbReference>
<organism evidence="3 4">
    <name type="scientific">Wolfiporia cocos (strain MD-104)</name>
    <name type="common">Brown rot fungus</name>
    <dbReference type="NCBI Taxonomy" id="742152"/>
    <lineage>
        <taxon>Eukaryota</taxon>
        <taxon>Fungi</taxon>
        <taxon>Dikarya</taxon>
        <taxon>Basidiomycota</taxon>
        <taxon>Agaricomycotina</taxon>
        <taxon>Agaricomycetes</taxon>
        <taxon>Polyporales</taxon>
        <taxon>Phaeolaceae</taxon>
        <taxon>Wolfiporia</taxon>
    </lineage>
</organism>
<dbReference type="PANTHER" id="PTHR43625">
    <property type="entry name" value="AFLATOXIN B1 ALDEHYDE REDUCTASE"/>
    <property type="match status" value="1"/>
</dbReference>
<evidence type="ECO:0000313" key="3">
    <source>
        <dbReference type="EMBL" id="PCH34475.1"/>
    </source>
</evidence>
<dbReference type="InterPro" id="IPR036812">
    <property type="entry name" value="NAD(P)_OxRdtase_dom_sf"/>
</dbReference>
<evidence type="ECO:0000256" key="1">
    <source>
        <dbReference type="ARBA" id="ARBA00023002"/>
    </source>
</evidence>
<dbReference type="Pfam" id="PF00248">
    <property type="entry name" value="Aldo_ket_red"/>
    <property type="match status" value="1"/>
</dbReference>